<keyword evidence="2" id="KW-1133">Transmembrane helix</keyword>
<feature type="compositionally biased region" description="Gly residues" evidence="1">
    <location>
        <begin position="140"/>
        <end position="150"/>
    </location>
</feature>
<evidence type="ECO:0000256" key="2">
    <source>
        <dbReference type="SAM" id="Phobius"/>
    </source>
</evidence>
<evidence type="ECO:0000313" key="3">
    <source>
        <dbReference type="EMBL" id="MDV2481882.1"/>
    </source>
</evidence>
<protein>
    <recommendedName>
        <fullName evidence="5">PGF-pre-PGF domain-containing protein</fullName>
    </recommendedName>
</protein>
<organism evidence="3 4">
    <name type="scientific">Methanoculleus caldifontis</name>
    <dbReference type="NCBI Taxonomy" id="2651577"/>
    <lineage>
        <taxon>Archaea</taxon>
        <taxon>Methanobacteriati</taxon>
        <taxon>Methanobacteriota</taxon>
        <taxon>Stenosarchaea group</taxon>
        <taxon>Methanomicrobia</taxon>
        <taxon>Methanomicrobiales</taxon>
        <taxon>Methanomicrobiaceae</taxon>
        <taxon>Methanoculleus</taxon>
    </lineage>
</organism>
<feature type="region of interest" description="Disordered" evidence="1">
    <location>
        <begin position="127"/>
        <end position="208"/>
    </location>
</feature>
<evidence type="ECO:0000256" key="1">
    <source>
        <dbReference type="SAM" id="MobiDB-lite"/>
    </source>
</evidence>
<feature type="compositionally biased region" description="Low complexity" evidence="1">
    <location>
        <begin position="151"/>
        <end position="164"/>
    </location>
</feature>
<accession>A0ABU3X1G9</accession>
<feature type="transmembrane region" description="Helical" evidence="2">
    <location>
        <begin position="352"/>
        <end position="372"/>
    </location>
</feature>
<name>A0ABU3X1G9_9EURY</name>
<keyword evidence="2" id="KW-0812">Transmembrane</keyword>
<keyword evidence="4" id="KW-1185">Reference proteome</keyword>
<keyword evidence="2" id="KW-0472">Membrane</keyword>
<dbReference type="RefSeq" id="WP_317064900.1">
    <property type="nucleotide sequence ID" value="NZ_WBKO01000001.1"/>
</dbReference>
<evidence type="ECO:0000313" key="4">
    <source>
        <dbReference type="Proteomes" id="UP001281203"/>
    </source>
</evidence>
<sequence length="375" mass="37500">MKRRPAPRITATLILLITVSLLAVPVLADDSNPSTSPHAFYGRVYNVDGSNAPAGSIVVASVAGNPAGTITVTQAGQYGTDYEGGAKLIVWTPTLYPGDTIAFYINGIEAKESAVYESGGITNLTLTASAAPPTPTPSPTGGGGGGGGSHGSSPTSAPTSAPTPVATVGQASLPLSETGKVSESVTVQTGDGVGSLTVGEGTLARDENGAPLGEVTVARAEAAGLPPNPPGTAIGFALNCGPAGATFDPPVTLTYTLSEEEWEGIDDPAATLKVMWYNPGTGEWQEVPATVDPATRTVTAQVSHFSIYALTWAAKLPAEAATPAVTGAPGVTAGAEVTQGEPGQAATGDLPMAAIAMVLGTIAVIAAGFLLLRRR</sequence>
<dbReference type="Proteomes" id="UP001281203">
    <property type="component" value="Unassembled WGS sequence"/>
</dbReference>
<gene>
    <name evidence="3" type="ORF">F8E02_07640</name>
</gene>
<dbReference type="EMBL" id="WBKO01000001">
    <property type="protein sequence ID" value="MDV2481882.1"/>
    <property type="molecule type" value="Genomic_DNA"/>
</dbReference>
<comment type="caution">
    <text evidence="3">The sequence shown here is derived from an EMBL/GenBank/DDBJ whole genome shotgun (WGS) entry which is preliminary data.</text>
</comment>
<feature type="compositionally biased region" description="Polar residues" evidence="1">
    <location>
        <begin position="169"/>
        <end position="189"/>
    </location>
</feature>
<proteinExistence type="predicted"/>
<reference evidence="3 4" key="1">
    <citation type="submission" date="2019-10" db="EMBL/GenBank/DDBJ databases">
        <title>Isolation and characterization of Methanoculleus sp. Wushi-C6 from a hot spring well.</title>
        <authorList>
            <person name="Chen S.-C."/>
            <person name="Lan Z.-H."/>
            <person name="You Y.-T."/>
            <person name="Lai M.-C."/>
        </authorList>
    </citation>
    <scope>NUCLEOTIDE SEQUENCE [LARGE SCALE GENOMIC DNA]</scope>
    <source>
        <strain evidence="3 4">Wushi-C6</strain>
    </source>
</reference>
<evidence type="ECO:0008006" key="5">
    <source>
        <dbReference type="Google" id="ProtNLM"/>
    </source>
</evidence>